<name>W4HR60_9RHOB</name>
<dbReference type="PROSITE" id="PS51257">
    <property type="entry name" value="PROKAR_LIPOPROTEIN"/>
    <property type="match status" value="1"/>
</dbReference>
<gene>
    <name evidence="3" type="ORF">ATO8_01800</name>
</gene>
<feature type="domain" description="TadE-like" evidence="2">
    <location>
        <begin position="17"/>
        <end position="59"/>
    </location>
</feature>
<evidence type="ECO:0000313" key="4">
    <source>
        <dbReference type="Proteomes" id="UP000019063"/>
    </source>
</evidence>
<keyword evidence="1" id="KW-0812">Transmembrane</keyword>
<evidence type="ECO:0000256" key="1">
    <source>
        <dbReference type="SAM" id="Phobius"/>
    </source>
</evidence>
<reference evidence="3 4" key="1">
    <citation type="journal article" date="2014" name="Antonie Van Leeuwenhoek">
        <title>Roseivivax atlanticus sp. nov., isolated from surface seawater of the Atlantic Ocean.</title>
        <authorList>
            <person name="Li G."/>
            <person name="Lai Q."/>
            <person name="Liu X."/>
            <person name="Sun F."/>
            <person name="Shao Z."/>
        </authorList>
    </citation>
    <scope>NUCLEOTIDE SEQUENCE [LARGE SCALE GENOMIC DNA]</scope>
    <source>
        <strain evidence="3 4">22II-s10s</strain>
    </source>
</reference>
<dbReference type="AlphaFoldDB" id="W4HR60"/>
<organism evidence="3 4">
    <name type="scientific">Roseivivax marinus</name>
    <dbReference type="NCBI Taxonomy" id="1379903"/>
    <lineage>
        <taxon>Bacteria</taxon>
        <taxon>Pseudomonadati</taxon>
        <taxon>Pseudomonadota</taxon>
        <taxon>Alphaproteobacteria</taxon>
        <taxon>Rhodobacterales</taxon>
        <taxon>Roseobacteraceae</taxon>
        <taxon>Roseivivax</taxon>
    </lineage>
</organism>
<evidence type="ECO:0000313" key="3">
    <source>
        <dbReference type="EMBL" id="ETW14601.1"/>
    </source>
</evidence>
<dbReference type="STRING" id="1379903.ATO8_01800"/>
<dbReference type="RefSeq" id="WP_043841514.1">
    <property type="nucleotide sequence ID" value="NZ_AQQW01000001.1"/>
</dbReference>
<sequence>MAFRDRFGRTFARSEDGGSTVEFVIWMPFVVGCLMLILDFSNLMIVDAGLWNASRDTARAVALRRVSEADAEAHFDARMFPRKVPYTFDVTVDGDEVSVTVLVEGEETALTPFLRRVYDGKLGASVRMLMEPA</sequence>
<comment type="caution">
    <text evidence="3">The sequence shown here is derived from an EMBL/GenBank/DDBJ whole genome shotgun (WGS) entry which is preliminary data.</text>
</comment>
<protein>
    <recommendedName>
        <fullName evidence="2">TadE-like domain-containing protein</fullName>
    </recommendedName>
</protein>
<keyword evidence="1" id="KW-1133">Transmembrane helix</keyword>
<keyword evidence="4" id="KW-1185">Reference proteome</keyword>
<dbReference type="eggNOG" id="ENOG5033FR4">
    <property type="taxonomic scope" value="Bacteria"/>
</dbReference>
<dbReference type="Proteomes" id="UP000019063">
    <property type="component" value="Unassembled WGS sequence"/>
</dbReference>
<keyword evidence="1" id="KW-0472">Membrane</keyword>
<evidence type="ECO:0000259" key="2">
    <source>
        <dbReference type="Pfam" id="PF07811"/>
    </source>
</evidence>
<dbReference type="Pfam" id="PF07811">
    <property type="entry name" value="TadE"/>
    <property type="match status" value="1"/>
</dbReference>
<feature type="transmembrane region" description="Helical" evidence="1">
    <location>
        <begin position="23"/>
        <end position="45"/>
    </location>
</feature>
<dbReference type="EMBL" id="AQQW01000001">
    <property type="protein sequence ID" value="ETW14601.1"/>
    <property type="molecule type" value="Genomic_DNA"/>
</dbReference>
<proteinExistence type="predicted"/>
<accession>W4HR60</accession>
<dbReference type="InterPro" id="IPR012495">
    <property type="entry name" value="TadE-like_dom"/>
</dbReference>